<keyword evidence="2" id="KW-1185">Reference proteome</keyword>
<proteinExistence type="predicted"/>
<dbReference type="InterPro" id="IPR016155">
    <property type="entry name" value="Mopterin_synth/thiamin_S_b"/>
</dbReference>
<dbReference type="RefSeq" id="WP_071454870.1">
    <property type="nucleotide sequence ID" value="NZ_CP017675.1"/>
</dbReference>
<dbReference type="PANTHER" id="PTHR38031:SF1">
    <property type="entry name" value="SULFUR CARRIER PROTEIN CYSO"/>
    <property type="match status" value="1"/>
</dbReference>
<dbReference type="SUPFAM" id="SSF54285">
    <property type="entry name" value="MoaD/ThiS"/>
    <property type="match status" value="1"/>
</dbReference>
<reference evidence="1 2" key="1">
    <citation type="submission" date="2016-10" db="EMBL/GenBank/DDBJ databases">
        <title>Description of Gloeomargarita lithophora gen. nov., sp. nov., a thylakoid-bearing basal-branching cyanobacterium with intracellular carbonates, and proposal for Gloeomargaritales ord. nov.</title>
        <authorList>
            <person name="Moreira D."/>
            <person name="Tavera R."/>
            <person name="Benzerara K."/>
            <person name="Skouri-Panet F."/>
            <person name="Couradeau E."/>
            <person name="Gerard E."/>
            <person name="Loussert C."/>
            <person name="Novelo E."/>
            <person name="Zivanovic Y."/>
            <person name="Lopez-Garcia P."/>
        </authorList>
    </citation>
    <scope>NUCLEOTIDE SEQUENCE [LARGE SCALE GENOMIC DNA]</scope>
    <source>
        <strain evidence="1 2">D10</strain>
    </source>
</reference>
<gene>
    <name evidence="1" type="primary">moaD-2</name>
    <name evidence="1" type="ORF">GlitD10_2101</name>
</gene>
<protein>
    <submittedName>
        <fullName evidence="1">Molybdopterin converting factor, small subunit</fullName>
    </submittedName>
</protein>
<organism evidence="1 2">
    <name type="scientific">Gloeomargarita lithophora Alchichica-D10</name>
    <dbReference type="NCBI Taxonomy" id="1188229"/>
    <lineage>
        <taxon>Bacteria</taxon>
        <taxon>Bacillati</taxon>
        <taxon>Cyanobacteriota</taxon>
        <taxon>Cyanophyceae</taxon>
        <taxon>Gloeomargaritales</taxon>
        <taxon>Gloeomargaritaceae</taxon>
        <taxon>Gloeomargarita</taxon>
    </lineage>
</organism>
<dbReference type="STRING" id="1188229.GlitD10_2101"/>
<evidence type="ECO:0000313" key="2">
    <source>
        <dbReference type="Proteomes" id="UP000180235"/>
    </source>
</evidence>
<dbReference type="PANTHER" id="PTHR38031">
    <property type="entry name" value="SULFUR CARRIER PROTEIN SLR0821-RELATED"/>
    <property type="match status" value="1"/>
</dbReference>
<dbReference type="InterPro" id="IPR003749">
    <property type="entry name" value="ThiS/MoaD-like"/>
</dbReference>
<accession>A0A1J0AEQ6</accession>
<evidence type="ECO:0000313" key="1">
    <source>
        <dbReference type="EMBL" id="APB34430.1"/>
    </source>
</evidence>
<dbReference type="Gene3D" id="3.10.20.30">
    <property type="match status" value="1"/>
</dbReference>
<dbReference type="Proteomes" id="UP000180235">
    <property type="component" value="Chromosome"/>
</dbReference>
<dbReference type="InterPro" id="IPR052045">
    <property type="entry name" value="Sulfur_Carrier/Prot_Modifier"/>
</dbReference>
<dbReference type="InterPro" id="IPR012675">
    <property type="entry name" value="Beta-grasp_dom_sf"/>
</dbReference>
<name>A0A1J0AEQ6_9CYAN</name>
<dbReference type="CDD" id="cd17074">
    <property type="entry name" value="Ubl_CysO_like"/>
    <property type="match status" value="1"/>
</dbReference>
<dbReference type="AlphaFoldDB" id="A0A1J0AEQ6"/>
<dbReference type="OrthoDB" id="9156098at2"/>
<dbReference type="EMBL" id="CP017675">
    <property type="protein sequence ID" value="APB34430.1"/>
    <property type="molecule type" value="Genomic_DNA"/>
</dbReference>
<dbReference type="Pfam" id="PF02597">
    <property type="entry name" value="ThiS"/>
    <property type="match status" value="1"/>
</dbReference>
<sequence>MAVRVLIPTPLQKLTQAQDTVECEAQSVAQLVESLEQSWPGMKTRLCDESGQIRRFVNVFVNSEDIRFLQGRETPLQDGDEVSIVPAIAGG</sequence>
<dbReference type="KEGG" id="glt:GlitD10_2101"/>